<proteinExistence type="predicted"/>
<name>A0ABP8IAP0_9GAMM</name>
<evidence type="ECO:0008006" key="4">
    <source>
        <dbReference type="Google" id="ProtNLM"/>
    </source>
</evidence>
<protein>
    <recommendedName>
        <fullName evidence="4">UrcA family protein</fullName>
    </recommendedName>
</protein>
<dbReference type="EMBL" id="BAABFV010000001">
    <property type="protein sequence ID" value="GAA4354898.1"/>
    <property type="molecule type" value="Genomic_DNA"/>
</dbReference>
<dbReference type="Proteomes" id="UP001501011">
    <property type="component" value="Unassembled WGS sequence"/>
</dbReference>
<keyword evidence="3" id="KW-1185">Reference proteome</keyword>
<organism evidence="2 3">
    <name type="scientific">Kangiella marina</name>
    <dbReference type="NCBI Taxonomy" id="1079178"/>
    <lineage>
        <taxon>Bacteria</taxon>
        <taxon>Pseudomonadati</taxon>
        <taxon>Pseudomonadota</taxon>
        <taxon>Gammaproteobacteria</taxon>
        <taxon>Kangiellales</taxon>
        <taxon>Kangiellaceae</taxon>
        <taxon>Kangiella</taxon>
    </lineage>
</organism>
<gene>
    <name evidence="2" type="ORF">GCM10023151_01400</name>
</gene>
<dbReference type="RefSeq" id="WP_345291284.1">
    <property type="nucleotide sequence ID" value="NZ_BAABFV010000001.1"/>
</dbReference>
<keyword evidence="1" id="KW-0732">Signal</keyword>
<sequence length="117" mass="13175">MKASIFLFFVGIALLSPATVNAEDACPDYRKFDEGNIIDSLKSSKTTTACELRLLEHVRSRLNTSDKPNKKLLRAYDRRASKAIKDNRHITEQLNQHASLPSTLAEPQQKGFYVNPV</sequence>
<evidence type="ECO:0000313" key="3">
    <source>
        <dbReference type="Proteomes" id="UP001501011"/>
    </source>
</evidence>
<evidence type="ECO:0000256" key="1">
    <source>
        <dbReference type="SAM" id="SignalP"/>
    </source>
</evidence>
<reference evidence="3" key="1">
    <citation type="journal article" date="2019" name="Int. J. Syst. Evol. Microbiol.">
        <title>The Global Catalogue of Microorganisms (GCM) 10K type strain sequencing project: providing services to taxonomists for standard genome sequencing and annotation.</title>
        <authorList>
            <consortium name="The Broad Institute Genomics Platform"/>
            <consortium name="The Broad Institute Genome Sequencing Center for Infectious Disease"/>
            <person name="Wu L."/>
            <person name="Ma J."/>
        </authorList>
    </citation>
    <scope>NUCLEOTIDE SEQUENCE [LARGE SCALE GENOMIC DNA]</scope>
    <source>
        <strain evidence="3">JCM 17728</strain>
    </source>
</reference>
<accession>A0ABP8IAP0</accession>
<feature type="chain" id="PRO_5045125077" description="UrcA family protein" evidence="1">
    <location>
        <begin position="23"/>
        <end position="117"/>
    </location>
</feature>
<feature type="signal peptide" evidence="1">
    <location>
        <begin position="1"/>
        <end position="22"/>
    </location>
</feature>
<evidence type="ECO:0000313" key="2">
    <source>
        <dbReference type="EMBL" id="GAA4354898.1"/>
    </source>
</evidence>
<comment type="caution">
    <text evidence="2">The sequence shown here is derived from an EMBL/GenBank/DDBJ whole genome shotgun (WGS) entry which is preliminary data.</text>
</comment>